<gene>
    <name evidence="2" type="ORF">Dda_9025</name>
</gene>
<dbReference type="AlphaFoldDB" id="A0AAD6IPU3"/>
<protein>
    <recommendedName>
        <fullName evidence="4">MARVEL domain-containing protein</fullName>
    </recommendedName>
</protein>
<evidence type="ECO:0000313" key="3">
    <source>
        <dbReference type="Proteomes" id="UP001221413"/>
    </source>
</evidence>
<evidence type="ECO:0000256" key="1">
    <source>
        <dbReference type="SAM" id="Phobius"/>
    </source>
</evidence>
<keyword evidence="1" id="KW-0472">Membrane</keyword>
<feature type="transmembrane region" description="Helical" evidence="1">
    <location>
        <begin position="82"/>
        <end position="101"/>
    </location>
</feature>
<dbReference type="Proteomes" id="UP001221413">
    <property type="component" value="Unassembled WGS sequence"/>
</dbReference>
<organism evidence="2 3">
    <name type="scientific">Drechslerella dactyloides</name>
    <name type="common">Nematode-trapping fungus</name>
    <name type="synonym">Arthrobotrys dactyloides</name>
    <dbReference type="NCBI Taxonomy" id="74499"/>
    <lineage>
        <taxon>Eukaryota</taxon>
        <taxon>Fungi</taxon>
        <taxon>Dikarya</taxon>
        <taxon>Ascomycota</taxon>
        <taxon>Pezizomycotina</taxon>
        <taxon>Orbiliomycetes</taxon>
        <taxon>Orbiliales</taxon>
        <taxon>Orbiliaceae</taxon>
        <taxon>Drechslerella</taxon>
    </lineage>
</organism>
<comment type="caution">
    <text evidence="2">The sequence shown here is derived from an EMBL/GenBank/DDBJ whole genome shotgun (WGS) entry which is preliminary data.</text>
</comment>
<sequence length="199" mass="22041">MPKYRSNPTPWPNPAYYLLRFIQFLVSIGTVGILSYFIYYLIKSRLRVPPEFAIQYVASLLALLNIVTTTVAKCCGALNPKFAVVFDFLIFACLAVAFGLLNHAMHGLVRHDCTNGQWGVTGQGGVRICRMYKGVWAFCVVGLVTYFLSIVVDGIVIRRTGNHKYVVANPKSMQQTKTYVAPNYSQDTSYGSGGLPSHG</sequence>
<evidence type="ECO:0008006" key="4">
    <source>
        <dbReference type="Google" id="ProtNLM"/>
    </source>
</evidence>
<accession>A0AAD6IPU3</accession>
<proteinExistence type="predicted"/>
<keyword evidence="1" id="KW-0812">Transmembrane</keyword>
<evidence type="ECO:0000313" key="2">
    <source>
        <dbReference type="EMBL" id="KAJ6256190.1"/>
    </source>
</evidence>
<keyword evidence="3" id="KW-1185">Reference proteome</keyword>
<dbReference type="EMBL" id="JAQGDS010000014">
    <property type="protein sequence ID" value="KAJ6256190.1"/>
    <property type="molecule type" value="Genomic_DNA"/>
</dbReference>
<feature type="transmembrane region" description="Helical" evidence="1">
    <location>
        <begin position="135"/>
        <end position="156"/>
    </location>
</feature>
<keyword evidence="1" id="KW-1133">Transmembrane helix</keyword>
<name>A0AAD6IPU3_DREDA</name>
<reference evidence="2" key="1">
    <citation type="submission" date="2023-01" db="EMBL/GenBank/DDBJ databases">
        <title>The chitinases involved in constricting ring structure development in the nematode-trapping fungus Drechslerella dactyloides.</title>
        <authorList>
            <person name="Wang R."/>
            <person name="Zhang L."/>
            <person name="Tang P."/>
            <person name="Li S."/>
            <person name="Liang L."/>
        </authorList>
    </citation>
    <scope>NUCLEOTIDE SEQUENCE</scope>
    <source>
        <strain evidence="2">YMF1.00031</strain>
    </source>
</reference>
<feature type="transmembrane region" description="Helical" evidence="1">
    <location>
        <begin position="21"/>
        <end position="42"/>
    </location>
</feature>
<feature type="transmembrane region" description="Helical" evidence="1">
    <location>
        <begin position="54"/>
        <end position="75"/>
    </location>
</feature>